<dbReference type="AlphaFoldDB" id="A0A1V3C573"/>
<comment type="caution">
    <text evidence="2">The sequence shown here is derived from an EMBL/GenBank/DDBJ whole genome shotgun (WGS) entry which is preliminary data.</text>
</comment>
<evidence type="ECO:0000256" key="1">
    <source>
        <dbReference type="SAM" id="MobiDB-lite"/>
    </source>
</evidence>
<feature type="region of interest" description="Disordered" evidence="1">
    <location>
        <begin position="66"/>
        <end position="92"/>
    </location>
</feature>
<dbReference type="RefSeq" id="WP_077692387.1">
    <property type="nucleotide sequence ID" value="NZ_MCOK01000001.1"/>
</dbReference>
<feature type="compositionally biased region" description="Basic and acidic residues" evidence="1">
    <location>
        <begin position="74"/>
        <end position="85"/>
    </location>
</feature>
<feature type="region of interest" description="Disordered" evidence="1">
    <location>
        <begin position="22"/>
        <end position="44"/>
    </location>
</feature>
<dbReference type="Proteomes" id="UP000189004">
    <property type="component" value="Unassembled WGS sequence"/>
</dbReference>
<sequence>MTVFLCPRCGVRITPDLVELPAVPNPPAEEDRDPRTLLAPSTVPRGHYAAEPGRMFRERAFAAPGDPRSSIVIHPEDAPELRSPPDGRSGLGCCGPSGDRGANRACSCGNRVATLVADCLGPYELRLDPVRVFAFDQG</sequence>
<reference evidence="3" key="1">
    <citation type="submission" date="2016-08" db="EMBL/GenBank/DDBJ databases">
        <authorList>
            <person name="Tokovenko B."/>
            <person name="Kalinowski J."/>
        </authorList>
    </citation>
    <scope>NUCLEOTIDE SEQUENCE [LARGE SCALE GENOMIC DNA]</scope>
    <source>
        <strain evidence="3">UTMC102</strain>
    </source>
</reference>
<organism evidence="2 3">
    <name type="scientific">Nocardiopsis sinuspersici</name>
    <dbReference type="NCBI Taxonomy" id="501010"/>
    <lineage>
        <taxon>Bacteria</taxon>
        <taxon>Bacillati</taxon>
        <taxon>Actinomycetota</taxon>
        <taxon>Actinomycetes</taxon>
        <taxon>Streptosporangiales</taxon>
        <taxon>Nocardiopsidaceae</taxon>
        <taxon>Nocardiopsis</taxon>
    </lineage>
</organism>
<evidence type="ECO:0000313" key="2">
    <source>
        <dbReference type="EMBL" id="OOC55954.1"/>
    </source>
</evidence>
<evidence type="ECO:0000313" key="3">
    <source>
        <dbReference type="Proteomes" id="UP000189004"/>
    </source>
</evidence>
<name>A0A1V3C573_9ACTN</name>
<dbReference type="EMBL" id="MCOK01000001">
    <property type="protein sequence ID" value="OOC55954.1"/>
    <property type="molecule type" value="Genomic_DNA"/>
</dbReference>
<keyword evidence="3" id="KW-1185">Reference proteome</keyword>
<proteinExistence type="predicted"/>
<accession>A0A1V3C573</accession>
<dbReference type="OrthoDB" id="3280727at2"/>
<dbReference type="STRING" id="501010.NOSIN_20695"/>
<gene>
    <name evidence="2" type="ORF">NOSIN_20695</name>
</gene>
<protein>
    <submittedName>
        <fullName evidence="2">Uncharacterized protein</fullName>
    </submittedName>
</protein>